<protein>
    <recommendedName>
        <fullName evidence="3">Lipoprotein</fullName>
    </recommendedName>
</protein>
<evidence type="ECO:0000313" key="1">
    <source>
        <dbReference type="EMBL" id="MFD2671500.1"/>
    </source>
</evidence>
<gene>
    <name evidence="1" type="ORF">ACFSUC_07760</name>
</gene>
<organism evidence="1 2">
    <name type="scientific">Marinicrinis sediminis</name>
    <dbReference type="NCBI Taxonomy" id="1652465"/>
    <lineage>
        <taxon>Bacteria</taxon>
        <taxon>Bacillati</taxon>
        <taxon>Bacillota</taxon>
        <taxon>Bacilli</taxon>
        <taxon>Bacillales</taxon>
        <taxon>Paenibacillaceae</taxon>
    </lineage>
</organism>
<dbReference type="EMBL" id="JBHUMM010000011">
    <property type="protein sequence ID" value="MFD2671500.1"/>
    <property type="molecule type" value="Genomic_DNA"/>
</dbReference>
<evidence type="ECO:0000313" key="2">
    <source>
        <dbReference type="Proteomes" id="UP001597497"/>
    </source>
</evidence>
<sequence length="194" mass="22455">MYQLLRVILFSFLLFMLAGCGNGAVSIVSSNHLCPEDMTETEFAVELEEELDKLNQWIETKTFRLKLPDDWTYEYKEEEMTVDFYTGSGVHTGELYQADFQKDEPAPMYIPNHATMESCAVIQAEHPQIRYGFLFHESPAGAVEQVNLYNHQFVIYDYSQPDYNFAYILTLSDSQVSSKQARAIIETFERKDEP</sequence>
<dbReference type="PROSITE" id="PS51257">
    <property type="entry name" value="PROKAR_LIPOPROTEIN"/>
    <property type="match status" value="1"/>
</dbReference>
<dbReference type="Proteomes" id="UP001597497">
    <property type="component" value="Unassembled WGS sequence"/>
</dbReference>
<keyword evidence="2" id="KW-1185">Reference proteome</keyword>
<evidence type="ECO:0008006" key="3">
    <source>
        <dbReference type="Google" id="ProtNLM"/>
    </source>
</evidence>
<reference evidence="2" key="1">
    <citation type="journal article" date="2019" name="Int. J. Syst. Evol. Microbiol.">
        <title>The Global Catalogue of Microorganisms (GCM) 10K type strain sequencing project: providing services to taxonomists for standard genome sequencing and annotation.</title>
        <authorList>
            <consortium name="The Broad Institute Genomics Platform"/>
            <consortium name="The Broad Institute Genome Sequencing Center for Infectious Disease"/>
            <person name="Wu L."/>
            <person name="Ma J."/>
        </authorList>
    </citation>
    <scope>NUCLEOTIDE SEQUENCE [LARGE SCALE GENOMIC DNA]</scope>
    <source>
        <strain evidence="2">KCTC 33676</strain>
    </source>
</reference>
<name>A0ABW5R902_9BACL</name>
<proteinExistence type="predicted"/>
<comment type="caution">
    <text evidence="1">The sequence shown here is derived from an EMBL/GenBank/DDBJ whole genome shotgun (WGS) entry which is preliminary data.</text>
</comment>
<accession>A0ABW5R902</accession>